<accession>A5DDW6</accession>
<dbReference type="HOGENOM" id="CLU_028376_0_1_1"/>
<dbReference type="Pfam" id="PF00348">
    <property type="entry name" value="polyprenyl_synt"/>
    <property type="match status" value="1"/>
</dbReference>
<dbReference type="EC" id="2.5.1.10" evidence="5"/>
<evidence type="ECO:0000256" key="10">
    <source>
        <dbReference type="ARBA" id="ARBA00022842"/>
    </source>
</evidence>
<proteinExistence type="inferred from homology"/>
<dbReference type="eggNOG" id="KOG0711">
    <property type="taxonomic scope" value="Eukaryota"/>
</dbReference>
<dbReference type="KEGG" id="pgu:PGUG_01467"/>
<dbReference type="Proteomes" id="UP000001997">
    <property type="component" value="Unassembled WGS sequence"/>
</dbReference>
<evidence type="ECO:0000256" key="12">
    <source>
        <dbReference type="ARBA" id="ARBA00032380"/>
    </source>
</evidence>
<evidence type="ECO:0000256" key="17">
    <source>
        <dbReference type="RuleBase" id="RU004466"/>
    </source>
</evidence>
<evidence type="ECO:0000256" key="11">
    <source>
        <dbReference type="ARBA" id="ARBA00023098"/>
    </source>
</evidence>
<dbReference type="STRING" id="294746.A5DDW6"/>
<dbReference type="VEuPathDB" id="FungiDB:PGUG_01467"/>
<reference evidence="18 19" key="1">
    <citation type="journal article" date="2009" name="Nature">
        <title>Evolution of pathogenicity and sexual reproduction in eight Candida genomes.</title>
        <authorList>
            <person name="Butler G."/>
            <person name="Rasmussen M.D."/>
            <person name="Lin M.F."/>
            <person name="Santos M.A."/>
            <person name="Sakthikumar S."/>
            <person name="Munro C.A."/>
            <person name="Rheinbay E."/>
            <person name="Grabherr M."/>
            <person name="Forche A."/>
            <person name="Reedy J.L."/>
            <person name="Agrafioti I."/>
            <person name="Arnaud M.B."/>
            <person name="Bates S."/>
            <person name="Brown A.J."/>
            <person name="Brunke S."/>
            <person name="Costanzo M.C."/>
            <person name="Fitzpatrick D.A."/>
            <person name="de Groot P.W."/>
            <person name="Harris D."/>
            <person name="Hoyer L.L."/>
            <person name="Hube B."/>
            <person name="Klis F.M."/>
            <person name="Kodira C."/>
            <person name="Lennard N."/>
            <person name="Logue M.E."/>
            <person name="Martin R."/>
            <person name="Neiman A.M."/>
            <person name="Nikolaou E."/>
            <person name="Quail M.A."/>
            <person name="Quinn J."/>
            <person name="Santos M.C."/>
            <person name="Schmitzberger F.F."/>
            <person name="Sherlock G."/>
            <person name="Shah P."/>
            <person name="Silverstein K.A."/>
            <person name="Skrzypek M.S."/>
            <person name="Soll D."/>
            <person name="Staggs R."/>
            <person name="Stansfield I."/>
            <person name="Stumpf M.P."/>
            <person name="Sudbery P.E."/>
            <person name="Srikantha T."/>
            <person name="Zeng Q."/>
            <person name="Berman J."/>
            <person name="Berriman M."/>
            <person name="Heitman J."/>
            <person name="Gow N.A."/>
            <person name="Lorenz M.C."/>
            <person name="Birren B.W."/>
            <person name="Kellis M."/>
            <person name="Cuomo C.A."/>
        </authorList>
    </citation>
    <scope>NUCLEOTIDE SEQUENCE [LARGE SCALE GENOMIC DNA]</scope>
    <source>
        <strain evidence="19">ATCC 6260 / CBS 566 / DSM 6381 / JCM 1539 / NBRC 10279 / NRRL Y-324</strain>
    </source>
</reference>
<evidence type="ECO:0000256" key="13">
    <source>
        <dbReference type="ARBA" id="ARBA00032424"/>
    </source>
</evidence>
<evidence type="ECO:0000256" key="3">
    <source>
        <dbReference type="ARBA" id="ARBA00005035"/>
    </source>
</evidence>
<dbReference type="SFLD" id="SFLDG01017">
    <property type="entry name" value="Polyprenyl_Transferase_Like"/>
    <property type="match status" value="1"/>
</dbReference>
<dbReference type="PROSITE" id="PS00723">
    <property type="entry name" value="POLYPRENYL_SYNTHASE_1"/>
    <property type="match status" value="1"/>
</dbReference>
<protein>
    <recommendedName>
        <fullName evidence="16">Farnesyl pyrophosphate synthase</fullName>
        <ecNumber evidence="6">2.5.1.1</ecNumber>
        <ecNumber evidence="5">2.5.1.10</ecNumber>
    </recommendedName>
    <alternativeName>
        <fullName evidence="15">(2E,6E)-farnesyl diphosphate synthase</fullName>
    </alternativeName>
    <alternativeName>
        <fullName evidence="14">Dimethylallyltranstransferase</fullName>
    </alternativeName>
    <alternativeName>
        <fullName evidence="13">Farnesyl diphosphate synthase</fullName>
    </alternativeName>
    <alternativeName>
        <fullName evidence="12">Geranyltranstransferase</fullName>
    </alternativeName>
</protein>
<name>A5DDW6_PICGU</name>
<dbReference type="SUPFAM" id="SSF48576">
    <property type="entry name" value="Terpenoid synthases"/>
    <property type="match status" value="1"/>
</dbReference>
<dbReference type="FunCoup" id="A5DDW6">
    <property type="interactions" value="814"/>
</dbReference>
<evidence type="ECO:0000256" key="16">
    <source>
        <dbReference type="ARBA" id="ARBA00034546"/>
    </source>
</evidence>
<evidence type="ECO:0000256" key="14">
    <source>
        <dbReference type="ARBA" id="ARBA00032448"/>
    </source>
</evidence>
<evidence type="ECO:0000313" key="18">
    <source>
        <dbReference type="EMBL" id="EDK37369.2"/>
    </source>
</evidence>
<gene>
    <name evidence="18" type="ORF">PGUG_01467</name>
</gene>
<dbReference type="CDD" id="cd00685">
    <property type="entry name" value="Trans_IPPS_HT"/>
    <property type="match status" value="1"/>
</dbReference>
<organism evidence="18 19">
    <name type="scientific">Meyerozyma guilliermondii (strain ATCC 6260 / CBS 566 / DSM 6381 / JCM 1539 / NBRC 10279 / NRRL Y-324)</name>
    <name type="common">Yeast</name>
    <name type="synonym">Candida guilliermondii</name>
    <dbReference type="NCBI Taxonomy" id="294746"/>
    <lineage>
        <taxon>Eukaryota</taxon>
        <taxon>Fungi</taxon>
        <taxon>Dikarya</taxon>
        <taxon>Ascomycota</taxon>
        <taxon>Saccharomycotina</taxon>
        <taxon>Pichiomycetes</taxon>
        <taxon>Debaryomycetaceae</taxon>
        <taxon>Meyerozyma</taxon>
    </lineage>
</organism>
<keyword evidence="8 17" id="KW-0808">Transferase</keyword>
<dbReference type="OrthoDB" id="10257492at2759"/>
<dbReference type="Gene3D" id="1.10.600.10">
    <property type="entry name" value="Farnesyl Diphosphate Synthase"/>
    <property type="match status" value="1"/>
</dbReference>
<dbReference type="GO" id="GO:0046872">
    <property type="term" value="F:metal ion binding"/>
    <property type="evidence" value="ECO:0007669"/>
    <property type="project" value="UniProtKB-KW"/>
</dbReference>
<dbReference type="RefSeq" id="XP_001485796.2">
    <property type="nucleotide sequence ID" value="XM_001485746.1"/>
</dbReference>
<dbReference type="OMA" id="CSWVVNQ"/>
<evidence type="ECO:0000256" key="6">
    <source>
        <dbReference type="ARBA" id="ARBA00012833"/>
    </source>
</evidence>
<dbReference type="PANTHER" id="PTHR11525">
    <property type="entry name" value="FARNESYL-PYROPHOSPHATE SYNTHETASE"/>
    <property type="match status" value="1"/>
</dbReference>
<dbReference type="GO" id="GO:0045337">
    <property type="term" value="P:farnesyl diphosphate biosynthetic process"/>
    <property type="evidence" value="ECO:0007669"/>
    <property type="project" value="TreeGrafter"/>
</dbReference>
<comment type="cofactor">
    <cofactor evidence="1">
        <name>Mg(2+)</name>
        <dbReference type="ChEBI" id="CHEBI:18420"/>
    </cofactor>
</comment>
<dbReference type="EC" id="2.5.1.1" evidence="6"/>
<dbReference type="InterPro" id="IPR033749">
    <property type="entry name" value="Polyprenyl_synt_CS"/>
</dbReference>
<dbReference type="GO" id="GO:0004311">
    <property type="term" value="F:geranylgeranyl diphosphate synthase activity"/>
    <property type="evidence" value="ECO:0007669"/>
    <property type="project" value="EnsemblFungi"/>
</dbReference>
<sequence>MYINILPIYDCHSIAAPATDLYGAKRRETTKLYHFSFVSMDKDATRKVFLNEFEPLREDLLDVIKSYSMPEEAIKWFSDSFSYNVPGGKLNRGLSVVDTYAILKGKKVNELESDELKKVTILGWCVEMLQAFFLVADDIMDKAEKRRGHPCWYKKDGVGLIAINDSFVLEGAIYVVLKKYFKKEPYYVELLELFHDITFKTELGQFLDLIVEAEHQKLDQFSMDKHDFVCIYKTAYYSFLLPVALAMYVAGIDSDEDMKQVHDVLIPLGLYFQNQDDFLDVYAPPEILGKIGRDILENKNSWLILEALKIASPEQKKILAESYGQQDAECEARVKKIYHDLAIDKVYEKYEEEQYQMLSQKIASIDESRGLKKDVLTVFLNKVYKRQK</sequence>
<evidence type="ECO:0000256" key="7">
    <source>
        <dbReference type="ARBA" id="ARBA00022516"/>
    </source>
</evidence>
<dbReference type="AlphaFoldDB" id="A5DDW6"/>
<keyword evidence="7" id="KW-0444">Lipid biosynthesis</keyword>
<dbReference type="EMBL" id="CH408156">
    <property type="protein sequence ID" value="EDK37369.2"/>
    <property type="molecule type" value="Genomic_DNA"/>
</dbReference>
<dbReference type="InterPro" id="IPR008949">
    <property type="entry name" value="Isoprenoid_synthase_dom_sf"/>
</dbReference>
<evidence type="ECO:0000313" key="19">
    <source>
        <dbReference type="Proteomes" id="UP000001997"/>
    </source>
</evidence>
<evidence type="ECO:0000256" key="5">
    <source>
        <dbReference type="ARBA" id="ARBA00012439"/>
    </source>
</evidence>
<evidence type="ECO:0000256" key="4">
    <source>
        <dbReference type="ARBA" id="ARBA00006706"/>
    </source>
</evidence>
<comment type="pathway">
    <text evidence="2">Isoprenoid biosynthesis; geranyl diphosphate biosynthesis; geranyl diphosphate from dimethylallyl diphosphate and isopentenyl diphosphate: step 1/1.</text>
</comment>
<keyword evidence="19" id="KW-1185">Reference proteome</keyword>
<comment type="similarity">
    <text evidence="4 17">Belongs to the FPP/GGPP synthase family.</text>
</comment>
<keyword evidence="9" id="KW-0479">Metal-binding</keyword>
<dbReference type="PANTHER" id="PTHR11525:SF0">
    <property type="entry name" value="FARNESYL PYROPHOSPHATE SYNTHASE"/>
    <property type="match status" value="1"/>
</dbReference>
<dbReference type="GO" id="GO:0005737">
    <property type="term" value="C:cytoplasm"/>
    <property type="evidence" value="ECO:0007669"/>
    <property type="project" value="TreeGrafter"/>
</dbReference>
<dbReference type="GeneID" id="5127544"/>
<keyword evidence="11" id="KW-0443">Lipid metabolism</keyword>
<dbReference type="InParanoid" id="A5DDW6"/>
<dbReference type="GO" id="GO:0004337">
    <property type="term" value="F:(2E,6E)-farnesyl diphosphate synthase activity"/>
    <property type="evidence" value="ECO:0007669"/>
    <property type="project" value="UniProtKB-EC"/>
</dbReference>
<evidence type="ECO:0000256" key="9">
    <source>
        <dbReference type="ARBA" id="ARBA00022723"/>
    </source>
</evidence>
<comment type="pathway">
    <text evidence="3">Isoprenoid biosynthesis; farnesyl diphosphate biosynthesis; farnesyl diphosphate from geranyl diphosphate and isopentenyl diphosphate: step 1/1.</text>
</comment>
<keyword evidence="10" id="KW-0460">Magnesium</keyword>
<dbReference type="InterPro" id="IPR039702">
    <property type="entry name" value="FPS1-like"/>
</dbReference>
<evidence type="ECO:0000256" key="15">
    <source>
        <dbReference type="ARBA" id="ARBA00032873"/>
    </source>
</evidence>
<evidence type="ECO:0000256" key="1">
    <source>
        <dbReference type="ARBA" id="ARBA00001946"/>
    </source>
</evidence>
<evidence type="ECO:0000256" key="2">
    <source>
        <dbReference type="ARBA" id="ARBA00004932"/>
    </source>
</evidence>
<dbReference type="GO" id="GO:0004161">
    <property type="term" value="F:dimethylallyltranstransferase activity"/>
    <property type="evidence" value="ECO:0007669"/>
    <property type="project" value="UniProtKB-EC"/>
</dbReference>
<evidence type="ECO:0000256" key="8">
    <source>
        <dbReference type="ARBA" id="ARBA00022679"/>
    </source>
</evidence>
<dbReference type="InterPro" id="IPR000092">
    <property type="entry name" value="Polyprenyl_synt"/>
</dbReference>
<dbReference type="SFLD" id="SFLDS00005">
    <property type="entry name" value="Isoprenoid_Synthase_Type_I"/>
    <property type="match status" value="1"/>
</dbReference>
<dbReference type="FunFam" id="1.10.600.10:FF:000006">
    <property type="entry name" value="Farnesyl pyrophosphate synthase"/>
    <property type="match status" value="1"/>
</dbReference>